<gene>
    <name evidence="6" type="ORF">PHISCL_05261</name>
</gene>
<comment type="subcellular location">
    <subcellularLocation>
        <location evidence="1">Membrane</location>
        <topology evidence="1">Multi-pass membrane protein</topology>
    </subcellularLocation>
</comment>
<evidence type="ECO:0000313" key="7">
    <source>
        <dbReference type="Proteomes" id="UP000266188"/>
    </source>
</evidence>
<reference evidence="7" key="1">
    <citation type="submission" date="2017-02" db="EMBL/GenBank/DDBJ databases">
        <authorList>
            <person name="Tafer H."/>
            <person name="Lopandic K."/>
        </authorList>
    </citation>
    <scope>NUCLEOTIDE SEQUENCE [LARGE SCALE GENOMIC DNA]</scope>
    <source>
        <strain evidence="7">CBS 366.77</strain>
    </source>
</reference>
<name>A0A3A2ZIM7_9EURO</name>
<keyword evidence="3 5" id="KW-1133">Transmembrane helix</keyword>
<dbReference type="AlphaFoldDB" id="A0A3A2ZIM7"/>
<evidence type="ECO:0000256" key="1">
    <source>
        <dbReference type="ARBA" id="ARBA00004141"/>
    </source>
</evidence>
<dbReference type="InterPro" id="IPR011701">
    <property type="entry name" value="MFS"/>
</dbReference>
<dbReference type="Proteomes" id="UP000266188">
    <property type="component" value="Unassembled WGS sequence"/>
</dbReference>
<dbReference type="STRING" id="2070753.A0A3A2ZIM7"/>
<organism evidence="6 7">
    <name type="scientific">Aspergillus sclerotialis</name>
    <dbReference type="NCBI Taxonomy" id="2070753"/>
    <lineage>
        <taxon>Eukaryota</taxon>
        <taxon>Fungi</taxon>
        <taxon>Dikarya</taxon>
        <taxon>Ascomycota</taxon>
        <taxon>Pezizomycotina</taxon>
        <taxon>Eurotiomycetes</taxon>
        <taxon>Eurotiomycetidae</taxon>
        <taxon>Eurotiales</taxon>
        <taxon>Aspergillaceae</taxon>
        <taxon>Aspergillus</taxon>
        <taxon>Aspergillus subgen. Polypaecilum</taxon>
    </lineage>
</organism>
<comment type="caution">
    <text evidence="6">The sequence shown here is derived from an EMBL/GenBank/DDBJ whole genome shotgun (WGS) entry which is preliminary data.</text>
</comment>
<proteinExistence type="predicted"/>
<keyword evidence="4 5" id="KW-0472">Membrane</keyword>
<dbReference type="Pfam" id="PF07690">
    <property type="entry name" value="MFS_1"/>
    <property type="match status" value="1"/>
</dbReference>
<dbReference type="GO" id="GO:0005886">
    <property type="term" value="C:plasma membrane"/>
    <property type="evidence" value="ECO:0007669"/>
    <property type="project" value="TreeGrafter"/>
</dbReference>
<evidence type="ECO:0000256" key="5">
    <source>
        <dbReference type="SAM" id="Phobius"/>
    </source>
</evidence>
<evidence type="ECO:0000313" key="6">
    <source>
        <dbReference type="EMBL" id="RJE22400.1"/>
    </source>
</evidence>
<evidence type="ECO:0000256" key="2">
    <source>
        <dbReference type="ARBA" id="ARBA00022692"/>
    </source>
</evidence>
<feature type="transmembrane region" description="Helical" evidence="5">
    <location>
        <begin position="92"/>
        <end position="112"/>
    </location>
</feature>
<keyword evidence="2 5" id="KW-0812">Transmembrane</keyword>
<dbReference type="GO" id="GO:0022857">
    <property type="term" value="F:transmembrane transporter activity"/>
    <property type="evidence" value="ECO:0007669"/>
    <property type="project" value="InterPro"/>
</dbReference>
<accession>A0A3A2ZIM7</accession>
<evidence type="ECO:0000256" key="3">
    <source>
        <dbReference type="ARBA" id="ARBA00022989"/>
    </source>
</evidence>
<keyword evidence="7" id="KW-1185">Reference proteome</keyword>
<dbReference type="SUPFAM" id="SSF103473">
    <property type="entry name" value="MFS general substrate transporter"/>
    <property type="match status" value="1"/>
</dbReference>
<dbReference type="OrthoDB" id="5141738at2759"/>
<feature type="transmembrane region" description="Helical" evidence="5">
    <location>
        <begin position="23"/>
        <end position="43"/>
    </location>
</feature>
<dbReference type="PANTHER" id="PTHR23502:SF74">
    <property type="entry name" value="MAJOR FACILITATOR SUPERFAMILY (MFS) PROFILE DOMAIN-CONTAINING PROTEIN"/>
    <property type="match status" value="1"/>
</dbReference>
<dbReference type="PANTHER" id="PTHR23502">
    <property type="entry name" value="MAJOR FACILITATOR SUPERFAMILY"/>
    <property type="match status" value="1"/>
</dbReference>
<dbReference type="InterPro" id="IPR036259">
    <property type="entry name" value="MFS_trans_sf"/>
</dbReference>
<sequence>MTALGPEVGPIISGFVSLASWRWTFWSALIISGSGLPVMLLLPETYAPVLAQRSQDYTESVRHELQTTSESPKKQRILVFGRPFLMVVREPILLMTSLYLALAYPLIFQGLVE</sequence>
<protein>
    <submittedName>
        <fullName evidence="6">Sugar and other transporter</fullName>
    </submittedName>
</protein>
<evidence type="ECO:0000256" key="4">
    <source>
        <dbReference type="ARBA" id="ARBA00023136"/>
    </source>
</evidence>
<dbReference type="EMBL" id="MVGC01000170">
    <property type="protein sequence ID" value="RJE22400.1"/>
    <property type="molecule type" value="Genomic_DNA"/>
</dbReference>
<dbReference type="Gene3D" id="1.20.1250.20">
    <property type="entry name" value="MFS general substrate transporter like domains"/>
    <property type="match status" value="1"/>
</dbReference>